<feature type="region of interest" description="Disordered" evidence="1">
    <location>
        <begin position="547"/>
        <end position="567"/>
    </location>
</feature>
<protein>
    <submittedName>
        <fullName evidence="4">Uncharacterized protein</fullName>
    </submittedName>
</protein>
<evidence type="ECO:0000256" key="2">
    <source>
        <dbReference type="SAM" id="Phobius"/>
    </source>
</evidence>
<feature type="compositionally biased region" description="Polar residues" evidence="1">
    <location>
        <begin position="916"/>
        <end position="937"/>
    </location>
</feature>
<feature type="compositionally biased region" description="Polar residues" evidence="1">
    <location>
        <begin position="868"/>
        <end position="879"/>
    </location>
</feature>
<sequence length="1044" mass="116013">MAGQGGPRGRVWTRLCYCICTPGHVLAECTCMRACCIIAITPCALFHTSCTWILSYLGIYNHRLFLNLCLYLFFSCLVFSFLFRRHFTSIHLFIPFFFFFFFFPFPVRLSAPLHLLVTKCRRATLTSCLRRVYSPASPVRAAMSARDFVAALEAPDHSQLQSLASKEPVVSPTLFDAAAAYLAAFCSNAQSSTRKRWIGLVLRNIIRASPELAKKLAHLQPGLKHIGNTLSSSSITGDVSTVAGLIVQVCLENSLTFQNFWDNDAVLGLFTTFPRKTSPRWLKELHSFVHVLRNLLGHEESLCTDMFPARSLTMPEEDAWPGEMEPCLFAGDDTLIIVNLDGSTSNMTFVDVPLNHITGLDCRLSTLQHDRASKRQSDAWDLILEFNPQTGVYQVNHTERHSKELTITFPTKAEAERLAKRLTKIASLSPLRKTSARATRGRDAFGFPEQQERFVRPSNHKSKTASHGPGHANIISQKGKYAKTKAETASSEPIAELDHVSWVGGTGHMDDNESKLRSRQKVKEPHGYTENKHTDVEYMLTNDEKKSVRSSRLLAQGSPSSPSLGTEMITDPKPSKLPEGCSSKAANAAHCILSLKTRTTGLLVNSGQTDLLASCQQKGTPDAKQVSPSAKEAISRSSTKRSEATTIRGIDPEEGSKDDYTTPHKFLHVTKEVLGKRSPSIQAPSTPPSKRVRGHNIQSLDSICQGSAHVPLSNRRDRVLEDPLSPCGQRIRPRSTPPRKGKHDMRPPLHPTNNDTALATTPRLHKMNISKSSRVLDNRRTPIHHTERSNFDESNIELLSSNSKPTPASPHAESTAISGHADPRRVRMEKEMADSDIRRTDPFKETVPRKTRATAFTRRLSKAIGAADSTNNKLNNQDVNGMHFDGDKLVDEEPLPTIKQTPVHLRSSPPPLYHDSPSTPGSSSFGDTEPKTSTPASASDIEGLDWEASLQPHQRTLRDRLFRVSNRVMHCIVDNEAIIEDIAETYHEDGESLLQSLVDRRSAEIDTLSKEMDNKAGQMKRSCDQVLKHLTRDGEVVQNMTMEG</sequence>
<comment type="caution">
    <text evidence="4">The sequence shown here is derived from an EMBL/GenBank/DDBJ whole genome shotgun (WGS) entry which is preliminary data.</text>
</comment>
<feature type="compositionally biased region" description="Basic and acidic residues" evidence="1">
    <location>
        <begin position="650"/>
        <end position="662"/>
    </location>
</feature>
<feature type="region of interest" description="Disordered" evidence="1">
    <location>
        <begin position="714"/>
        <end position="757"/>
    </location>
</feature>
<dbReference type="OrthoDB" id="5374844at2759"/>
<feature type="compositionally biased region" description="Basic and acidic residues" evidence="1">
    <location>
        <begin position="779"/>
        <end position="791"/>
    </location>
</feature>
<keyword evidence="2" id="KW-1133">Transmembrane helix</keyword>
<feature type="signal peptide" evidence="3">
    <location>
        <begin position="1"/>
        <end position="27"/>
    </location>
</feature>
<feature type="compositionally biased region" description="Polar residues" evidence="1">
    <location>
        <begin position="797"/>
        <end position="806"/>
    </location>
</feature>
<proteinExistence type="predicted"/>
<accession>A0A9W4XUZ8</accession>
<feature type="transmembrane region" description="Helical" evidence="2">
    <location>
        <begin position="90"/>
        <end position="107"/>
    </location>
</feature>
<keyword evidence="3" id="KW-0732">Signal</keyword>
<evidence type="ECO:0000256" key="3">
    <source>
        <dbReference type="SAM" id="SignalP"/>
    </source>
</evidence>
<feature type="chain" id="PRO_5040988355" evidence="3">
    <location>
        <begin position="28"/>
        <end position="1044"/>
    </location>
</feature>
<dbReference type="Proteomes" id="UP001152607">
    <property type="component" value="Unassembled WGS sequence"/>
</dbReference>
<reference evidence="4" key="1">
    <citation type="submission" date="2023-01" db="EMBL/GenBank/DDBJ databases">
        <authorList>
            <person name="Van Ghelder C."/>
            <person name="Rancurel C."/>
        </authorList>
    </citation>
    <scope>NUCLEOTIDE SEQUENCE</scope>
    <source>
        <strain evidence="4">CNCM I-4278</strain>
    </source>
</reference>
<feature type="compositionally biased region" description="Basic residues" evidence="1">
    <location>
        <begin position="731"/>
        <end position="743"/>
    </location>
</feature>
<name>A0A9W4XUZ8_9PLEO</name>
<feature type="transmembrane region" description="Helical" evidence="2">
    <location>
        <begin position="34"/>
        <end position="58"/>
    </location>
</feature>
<keyword evidence="2" id="KW-0472">Membrane</keyword>
<keyword evidence="5" id="KW-1185">Reference proteome</keyword>
<dbReference type="EMBL" id="CAOQHR010000012">
    <property type="protein sequence ID" value="CAI6341675.1"/>
    <property type="molecule type" value="Genomic_DNA"/>
</dbReference>
<dbReference type="AlphaFoldDB" id="A0A9W4XUZ8"/>
<feature type="region of interest" description="Disordered" evidence="1">
    <location>
        <begin position="619"/>
        <end position="694"/>
    </location>
</feature>
<organism evidence="4 5">
    <name type="scientific">Periconia digitata</name>
    <dbReference type="NCBI Taxonomy" id="1303443"/>
    <lineage>
        <taxon>Eukaryota</taxon>
        <taxon>Fungi</taxon>
        <taxon>Dikarya</taxon>
        <taxon>Ascomycota</taxon>
        <taxon>Pezizomycotina</taxon>
        <taxon>Dothideomycetes</taxon>
        <taxon>Pleosporomycetidae</taxon>
        <taxon>Pleosporales</taxon>
        <taxon>Massarineae</taxon>
        <taxon>Periconiaceae</taxon>
        <taxon>Periconia</taxon>
    </lineage>
</organism>
<feature type="region of interest" description="Disordered" evidence="1">
    <location>
        <begin position="502"/>
        <end position="532"/>
    </location>
</feature>
<feature type="compositionally biased region" description="Basic and acidic residues" evidence="1">
    <location>
        <begin position="508"/>
        <end position="532"/>
    </location>
</feature>
<feature type="transmembrane region" description="Helical" evidence="2">
    <location>
        <begin position="64"/>
        <end position="83"/>
    </location>
</feature>
<evidence type="ECO:0000313" key="5">
    <source>
        <dbReference type="Proteomes" id="UP001152607"/>
    </source>
</evidence>
<feature type="region of interest" description="Disordered" evidence="1">
    <location>
        <begin position="779"/>
        <end position="825"/>
    </location>
</feature>
<evidence type="ECO:0000256" key="1">
    <source>
        <dbReference type="SAM" id="MobiDB-lite"/>
    </source>
</evidence>
<evidence type="ECO:0000313" key="4">
    <source>
        <dbReference type="EMBL" id="CAI6341675.1"/>
    </source>
</evidence>
<keyword evidence="2" id="KW-0812">Transmembrane</keyword>
<feature type="region of interest" description="Disordered" evidence="1">
    <location>
        <begin position="867"/>
        <end position="947"/>
    </location>
</feature>
<gene>
    <name evidence="4" type="ORF">PDIGIT_LOCUS14875</name>
</gene>